<organism evidence="4 5">
    <name type="scientific">Thalassobaculum litoreum DSM 18839</name>
    <dbReference type="NCBI Taxonomy" id="1123362"/>
    <lineage>
        <taxon>Bacteria</taxon>
        <taxon>Pseudomonadati</taxon>
        <taxon>Pseudomonadota</taxon>
        <taxon>Alphaproteobacteria</taxon>
        <taxon>Rhodospirillales</taxon>
        <taxon>Thalassobaculaceae</taxon>
        <taxon>Thalassobaculum</taxon>
    </lineage>
</organism>
<sequence>MGEIHPIGKARKLKCPICGKPSEATVRPFCSPRCKQVDLGRWLGETYRIPSEDVPDETEIDALVARLERGEE</sequence>
<reference evidence="4 5" key="1">
    <citation type="submission" date="2016-10" db="EMBL/GenBank/DDBJ databases">
        <authorList>
            <person name="Varghese N."/>
            <person name="Submissions S."/>
        </authorList>
    </citation>
    <scope>NUCLEOTIDE SEQUENCE [LARGE SCALE GENOMIC DNA]</scope>
    <source>
        <strain evidence="4 5">DSM 18839</strain>
    </source>
</reference>
<dbReference type="PANTHER" id="PTHR36150:SF1">
    <property type="entry name" value="DNA GYRASE INHIBITOR YACG"/>
    <property type="match status" value="1"/>
</dbReference>
<keyword evidence="2 3" id="KW-0862">Zinc</keyword>
<dbReference type="SUPFAM" id="SSF57716">
    <property type="entry name" value="Glucocorticoid receptor-like (DNA-binding domain)"/>
    <property type="match status" value="1"/>
</dbReference>
<feature type="binding site" evidence="3">
    <location>
        <position position="18"/>
    </location>
    <ligand>
        <name>Zn(2+)</name>
        <dbReference type="ChEBI" id="CHEBI:29105"/>
    </ligand>
</feature>
<keyword evidence="5" id="KW-1185">Reference proteome</keyword>
<dbReference type="HAMAP" id="MF_00649">
    <property type="entry name" value="DNA_gyrase_inhibitor_YacG"/>
    <property type="match status" value="1"/>
</dbReference>
<evidence type="ECO:0000313" key="5">
    <source>
        <dbReference type="Proteomes" id="UP000198615"/>
    </source>
</evidence>
<dbReference type="RefSeq" id="WP_028795329.1">
    <property type="nucleotide sequence ID" value="NZ_FNBW01000022.1"/>
</dbReference>
<comment type="function">
    <text evidence="3">Inhibits all the catalytic activities of DNA gyrase by preventing its interaction with DNA. Acts by binding directly to the C-terminal domain of GyrB, which probably disrupts DNA binding by the gyrase.</text>
</comment>
<feature type="binding site" evidence="3">
    <location>
        <position position="30"/>
    </location>
    <ligand>
        <name>Zn(2+)</name>
        <dbReference type="ChEBI" id="CHEBI:29105"/>
    </ligand>
</feature>
<dbReference type="GO" id="GO:0008657">
    <property type="term" value="F:DNA topoisomerase type II (double strand cut, ATP-hydrolyzing) inhibitor activity"/>
    <property type="evidence" value="ECO:0007669"/>
    <property type="project" value="UniProtKB-UniRule"/>
</dbReference>
<gene>
    <name evidence="3" type="primary">yacG</name>
    <name evidence="4" type="ORF">SAMN05660686_04846</name>
</gene>
<protein>
    <recommendedName>
        <fullName evidence="3">DNA gyrase inhibitor YacG</fullName>
    </recommendedName>
</protein>
<proteinExistence type="inferred from homology"/>
<accession>A0A8G2F0R5</accession>
<dbReference type="AlphaFoldDB" id="A0A8G2F0R5"/>
<dbReference type="Proteomes" id="UP000198615">
    <property type="component" value="Unassembled WGS sequence"/>
</dbReference>
<comment type="cofactor">
    <cofactor evidence="3">
        <name>Zn(2+)</name>
        <dbReference type="ChEBI" id="CHEBI:29105"/>
    </cofactor>
    <text evidence="3">Binds 1 zinc ion.</text>
</comment>
<evidence type="ECO:0000256" key="1">
    <source>
        <dbReference type="ARBA" id="ARBA00022723"/>
    </source>
</evidence>
<comment type="subunit">
    <text evidence="3">Interacts with GyrB.</text>
</comment>
<dbReference type="EMBL" id="FNBW01000022">
    <property type="protein sequence ID" value="SDG55889.1"/>
    <property type="molecule type" value="Genomic_DNA"/>
</dbReference>
<evidence type="ECO:0000256" key="2">
    <source>
        <dbReference type="ARBA" id="ARBA00022833"/>
    </source>
</evidence>
<dbReference type="PANTHER" id="PTHR36150">
    <property type="entry name" value="DNA GYRASE INHIBITOR YACG"/>
    <property type="match status" value="1"/>
</dbReference>
<comment type="caution">
    <text evidence="4">The sequence shown here is derived from an EMBL/GenBank/DDBJ whole genome shotgun (WGS) entry which is preliminary data.</text>
</comment>
<dbReference type="Pfam" id="PF03884">
    <property type="entry name" value="YacG"/>
    <property type="match status" value="1"/>
</dbReference>
<dbReference type="InterPro" id="IPR005584">
    <property type="entry name" value="DNA_gyrase_inhibitor_YacG"/>
</dbReference>
<name>A0A8G2F0R5_9PROT</name>
<dbReference type="InterPro" id="IPR013088">
    <property type="entry name" value="Znf_NHR/GATA"/>
</dbReference>
<dbReference type="Gene3D" id="3.30.50.10">
    <property type="entry name" value="Erythroid Transcription Factor GATA-1, subunit A"/>
    <property type="match status" value="1"/>
</dbReference>
<feature type="binding site" evidence="3">
    <location>
        <position position="15"/>
    </location>
    <ligand>
        <name>Zn(2+)</name>
        <dbReference type="ChEBI" id="CHEBI:29105"/>
    </ligand>
</feature>
<dbReference type="GO" id="GO:0006355">
    <property type="term" value="P:regulation of DNA-templated transcription"/>
    <property type="evidence" value="ECO:0007669"/>
    <property type="project" value="InterPro"/>
</dbReference>
<keyword evidence="1 3" id="KW-0479">Metal-binding</keyword>
<evidence type="ECO:0000256" key="3">
    <source>
        <dbReference type="HAMAP-Rule" id="MF_00649"/>
    </source>
</evidence>
<feature type="binding site" evidence="3">
    <location>
        <position position="34"/>
    </location>
    <ligand>
        <name>Zn(2+)</name>
        <dbReference type="ChEBI" id="CHEBI:29105"/>
    </ligand>
</feature>
<evidence type="ECO:0000313" key="4">
    <source>
        <dbReference type="EMBL" id="SDG55889.1"/>
    </source>
</evidence>
<dbReference type="OrthoDB" id="9809663at2"/>
<comment type="similarity">
    <text evidence="3">Belongs to the DNA gyrase inhibitor YacG family.</text>
</comment>
<dbReference type="GO" id="GO:0008270">
    <property type="term" value="F:zinc ion binding"/>
    <property type="evidence" value="ECO:0007669"/>
    <property type="project" value="UniProtKB-UniRule"/>
</dbReference>